<dbReference type="EMBL" id="LT629787">
    <property type="protein sequence ID" value="SDT97657.1"/>
    <property type="molecule type" value="Genomic_DNA"/>
</dbReference>
<dbReference type="Gene3D" id="3.20.20.80">
    <property type="entry name" value="Glycosidases"/>
    <property type="match status" value="1"/>
</dbReference>
<dbReference type="InterPro" id="IPR022527">
    <property type="entry name" value="Sucrose_phospho"/>
</dbReference>
<dbReference type="SUPFAM" id="SSF51445">
    <property type="entry name" value="(Trans)glycosidases"/>
    <property type="match status" value="1"/>
</dbReference>
<dbReference type="OrthoDB" id="9805159at2"/>
<gene>
    <name evidence="4" type="ORF">SAMN05216210_0971</name>
</gene>
<dbReference type="RefSeq" id="WP_092384685.1">
    <property type="nucleotide sequence ID" value="NZ_LT629787.1"/>
</dbReference>
<dbReference type="STRING" id="1434072.SAMN05216210_0971"/>
<dbReference type="Gene3D" id="3.90.400.10">
    <property type="entry name" value="Oligo-1,6-glucosidase, Domain 2"/>
    <property type="match status" value="1"/>
</dbReference>
<dbReference type="InterPro" id="IPR017853">
    <property type="entry name" value="GH"/>
</dbReference>
<dbReference type="GO" id="GO:0005975">
    <property type="term" value="P:carbohydrate metabolic process"/>
    <property type="evidence" value="ECO:0007669"/>
    <property type="project" value="InterPro"/>
</dbReference>
<sequence>MSILQNGVQLICYPNRLGNNLQDLHQVLEQHLSDAVVGVHILPFFPSNADGGFSPLTHLQVDPAYGDWSDIRRIAERFDLCSDLTVNHISDASVEFQDYVAKGQGSEYAELFVDVDAMGDITTDDLAKIHIRKEKEPFRQVTFADGSQGRVWCTFTENQIDLNYRSEKTWALMDTWISHLCANGVKLLRLDAFGYTTKRIGTSCFLVEPEVYKVLERINDMALQHGAECLPEVHDHTSFQYAISRRDMHPYGFALPPLVLYSLLDCNSVYLKNWLRMCPRNMITVLDTHDGICIPDVEGVLPDDRIKALVENINARSADPILRRSAARINSVGAIYQLTCTFYDALMRSDDSYIAARAIQFFAPGIPQVYYVGLLAGCNDEDLMQATGELRDINRHFYSLDEVDTAIEQPVVQRLLTLMRFRNSYPAFQGRFELNYSNDSSVAMAWRHGEHYCHLLVDLNFRTAQIDYLDADDLSPQSWVC</sequence>
<evidence type="ECO:0000259" key="3">
    <source>
        <dbReference type="SMART" id="SM00642"/>
    </source>
</evidence>
<dbReference type="Pfam" id="PF00128">
    <property type="entry name" value="Alpha-amylase"/>
    <property type="match status" value="1"/>
</dbReference>
<evidence type="ECO:0000256" key="1">
    <source>
        <dbReference type="ARBA" id="ARBA00022676"/>
    </source>
</evidence>
<dbReference type="InterPro" id="IPR045857">
    <property type="entry name" value="O16G_dom_2"/>
</dbReference>
<dbReference type="Proteomes" id="UP000243924">
    <property type="component" value="Chromosome I"/>
</dbReference>
<name>A0A1H2ERA4_9GAMM</name>
<dbReference type="InterPro" id="IPR006047">
    <property type="entry name" value="GH13_cat_dom"/>
</dbReference>
<dbReference type="NCBIfam" id="TIGR03852">
    <property type="entry name" value="sucrose_gtfA"/>
    <property type="match status" value="1"/>
</dbReference>
<feature type="domain" description="Glycosyl hydrolase family 13 catalytic" evidence="3">
    <location>
        <begin position="9"/>
        <end position="422"/>
    </location>
</feature>
<evidence type="ECO:0000313" key="4">
    <source>
        <dbReference type="EMBL" id="SDT97657.1"/>
    </source>
</evidence>
<dbReference type="SMART" id="SM00642">
    <property type="entry name" value="Aamy"/>
    <property type="match status" value="1"/>
</dbReference>
<accession>A0A1H2ERA4</accession>
<dbReference type="AlphaFoldDB" id="A0A1H2ERA4"/>
<reference evidence="5" key="1">
    <citation type="submission" date="2016-10" db="EMBL/GenBank/DDBJ databases">
        <authorList>
            <person name="Varghese N."/>
            <person name="Submissions S."/>
        </authorList>
    </citation>
    <scope>NUCLEOTIDE SEQUENCE [LARGE SCALE GENOMIC DNA]</scope>
    <source>
        <strain evidence="5">CECT 8338</strain>
    </source>
</reference>
<protein>
    <submittedName>
        <fullName evidence="4">Sucrose phosphorylase</fullName>
    </submittedName>
</protein>
<evidence type="ECO:0000256" key="2">
    <source>
        <dbReference type="ARBA" id="ARBA00022679"/>
    </source>
</evidence>
<keyword evidence="5" id="KW-1185">Reference proteome</keyword>
<organism evidence="4 5">
    <name type="scientific">Halopseudomonas salegens</name>
    <dbReference type="NCBI Taxonomy" id="1434072"/>
    <lineage>
        <taxon>Bacteria</taxon>
        <taxon>Pseudomonadati</taxon>
        <taxon>Pseudomonadota</taxon>
        <taxon>Gammaproteobacteria</taxon>
        <taxon>Pseudomonadales</taxon>
        <taxon>Pseudomonadaceae</taxon>
        <taxon>Halopseudomonas</taxon>
    </lineage>
</organism>
<dbReference type="PANTHER" id="PTHR38784:SF1">
    <property type="entry name" value="SUCROSE PHOSPHORYLASE"/>
    <property type="match status" value="1"/>
</dbReference>
<keyword evidence="1" id="KW-0328">Glycosyltransferase</keyword>
<proteinExistence type="predicted"/>
<dbReference type="GO" id="GO:0004645">
    <property type="term" value="F:1,4-alpha-oligoglucan phosphorylase activity"/>
    <property type="evidence" value="ECO:0007669"/>
    <property type="project" value="InterPro"/>
</dbReference>
<dbReference type="PANTHER" id="PTHR38784">
    <property type="entry name" value="SUCROSE PHOSPHORYLASE"/>
    <property type="match status" value="1"/>
</dbReference>
<keyword evidence="2" id="KW-0808">Transferase</keyword>
<evidence type="ECO:0000313" key="5">
    <source>
        <dbReference type="Proteomes" id="UP000243924"/>
    </source>
</evidence>